<feature type="transmembrane region" description="Helical" evidence="2">
    <location>
        <begin position="1831"/>
        <end position="1856"/>
    </location>
</feature>
<comment type="caution">
    <text evidence="3">The sequence shown here is derived from an EMBL/GenBank/DDBJ whole genome shotgun (WGS) entry which is preliminary data.</text>
</comment>
<organism evidence="3 4">
    <name type="scientific">Euplotes crassus</name>
    <dbReference type="NCBI Taxonomy" id="5936"/>
    <lineage>
        <taxon>Eukaryota</taxon>
        <taxon>Sar</taxon>
        <taxon>Alveolata</taxon>
        <taxon>Ciliophora</taxon>
        <taxon>Intramacronucleata</taxon>
        <taxon>Spirotrichea</taxon>
        <taxon>Hypotrichia</taxon>
        <taxon>Euplotida</taxon>
        <taxon>Euplotidae</taxon>
        <taxon>Moneuplotes</taxon>
    </lineage>
</organism>
<protein>
    <submittedName>
        <fullName evidence="3">Uncharacterized protein</fullName>
    </submittedName>
</protein>
<feature type="transmembrane region" description="Helical" evidence="2">
    <location>
        <begin position="1762"/>
        <end position="1786"/>
    </location>
</feature>
<dbReference type="InterPro" id="IPR011050">
    <property type="entry name" value="Pectin_lyase_fold/virulence"/>
</dbReference>
<reference evidence="3" key="1">
    <citation type="submission" date="2023-07" db="EMBL/GenBank/DDBJ databases">
        <authorList>
            <consortium name="AG Swart"/>
            <person name="Singh M."/>
            <person name="Singh A."/>
            <person name="Seah K."/>
            <person name="Emmerich C."/>
        </authorList>
    </citation>
    <scope>NUCLEOTIDE SEQUENCE</scope>
    <source>
        <strain evidence="3">DP1</strain>
    </source>
</reference>
<proteinExistence type="predicted"/>
<keyword evidence="4" id="KW-1185">Reference proteome</keyword>
<dbReference type="CDD" id="cd00064">
    <property type="entry name" value="FU"/>
    <property type="match status" value="1"/>
</dbReference>
<dbReference type="InterPro" id="IPR006212">
    <property type="entry name" value="Furin_repeat"/>
</dbReference>
<keyword evidence="2" id="KW-0812">Transmembrane</keyword>
<feature type="compositionally biased region" description="Basic and acidic residues" evidence="1">
    <location>
        <begin position="2058"/>
        <end position="2068"/>
    </location>
</feature>
<dbReference type="Proteomes" id="UP001295684">
    <property type="component" value="Unassembled WGS sequence"/>
</dbReference>
<feature type="transmembrane region" description="Helical" evidence="2">
    <location>
        <begin position="1609"/>
        <end position="1629"/>
    </location>
</feature>
<keyword evidence="2" id="KW-0472">Membrane</keyword>
<evidence type="ECO:0000256" key="2">
    <source>
        <dbReference type="SAM" id="Phobius"/>
    </source>
</evidence>
<feature type="region of interest" description="Disordered" evidence="1">
    <location>
        <begin position="2024"/>
        <end position="2081"/>
    </location>
</feature>
<keyword evidence="2" id="KW-1133">Transmembrane helix</keyword>
<dbReference type="PANTHER" id="PTHR11319:SF35">
    <property type="entry name" value="OUTER MEMBRANE PROTEIN PMPC-RELATED"/>
    <property type="match status" value="1"/>
</dbReference>
<evidence type="ECO:0000313" key="3">
    <source>
        <dbReference type="EMBL" id="CAI2370495.1"/>
    </source>
</evidence>
<feature type="region of interest" description="Disordered" evidence="1">
    <location>
        <begin position="1878"/>
        <end position="1937"/>
    </location>
</feature>
<feature type="transmembrane region" description="Helical" evidence="2">
    <location>
        <begin position="1641"/>
        <end position="1660"/>
    </location>
</feature>
<dbReference type="Gene3D" id="2.10.220.10">
    <property type="entry name" value="Hormone Receptor, Insulin-like Growth Factor Receptor 1, Chain A, domain 2"/>
    <property type="match status" value="1"/>
</dbReference>
<feature type="compositionally biased region" description="Basic residues" evidence="1">
    <location>
        <begin position="1896"/>
        <end position="1926"/>
    </location>
</feature>
<feature type="transmembrane region" description="Helical" evidence="2">
    <location>
        <begin position="1798"/>
        <end position="1819"/>
    </location>
</feature>
<accession>A0AAD1XDJ5</accession>
<gene>
    <name evidence="3" type="ORF">ECRASSUSDP1_LOCUS11808</name>
</gene>
<feature type="transmembrane region" description="Helical" evidence="2">
    <location>
        <begin position="1510"/>
        <end position="1530"/>
    </location>
</feature>
<name>A0AAD1XDJ5_EUPCR</name>
<evidence type="ECO:0000256" key="1">
    <source>
        <dbReference type="SAM" id="MobiDB-lite"/>
    </source>
</evidence>
<evidence type="ECO:0000313" key="4">
    <source>
        <dbReference type="Proteomes" id="UP001295684"/>
    </source>
</evidence>
<dbReference type="EMBL" id="CAMPGE010011678">
    <property type="protein sequence ID" value="CAI2370495.1"/>
    <property type="molecule type" value="Genomic_DNA"/>
</dbReference>
<feature type="transmembrane region" description="Helical" evidence="2">
    <location>
        <begin position="1693"/>
        <end position="1720"/>
    </location>
</feature>
<dbReference type="PANTHER" id="PTHR11319">
    <property type="entry name" value="G PROTEIN-COUPLED RECEPTOR-RELATED"/>
    <property type="match status" value="1"/>
</dbReference>
<sequence>MCCQDGYYSFNNGCKPCDSSCKTCSSDASCDTCELFMQLSASNFCEYCPDGEYFDFTSKLCRSCPSTCDGACAYQSSCFECPVDQSLDLKTLECVDSCDSLTQVKLTGLQISFPSVCRDFEYYVDPTSTEIIELGTQKYPYRTLKSVTSEILNHLSHKQVEVTIYTKDVYLEDKTMLFINITNIKITTHPDFIPCGRKARLTLTEFIQPTLSSKARVHLLSHTDLPFKALITEGNFTDSEKTQTDSLNSNCIVRSGIEFNNIDIYREQIDHSKDILFLQAIYLQNMDIRFINTFINISGQVLLTIDPFNLVIHDSKIDMFTLTMQFLMYAGCNYPEAYTTATIDVRNYTMMNSKDRVINRNPYGIDSNHAGNWTIKDLDATTYYGTITNVVSSISIVQFPNCNPDDDLIKTIDIDGADFSLPDSDPSKISGFHSDISVQHYRPIHIIGQNLHFFNLSYPGFPLLALGGTQIDTLYIKSMKVTNCDLVDALFYSAMVKEVIFGDNTQAEPSIEIDSLSIMIPSAFLVQYLQKFEINNLKLTNFTGSPAVDLAFIQFMLFPNSIFQVRSLEVIQSNFLRSKLVLQSEFMNQVIFEDISVKSCLINPSSSLFSLNSIQSIQFSNGIFDGIVVSDPNDISSSIISLEDYTLQNPLNSQILNVEVFTSQVSVFNIEKLSGSALEEQIFEFTNIFVHDMIIPSSRSLIDTSGFVGTGDLKVIMDNLTFVRVNYSRSGNNLKFSHSLDNEIIVKNSHFSNSDSSSILLDRSGDGSDVRTVVKFENVTFSNNIVKNKAAIQASNAVKLILVDSVFTQTGSLFERSTLFHSEEGSELVITNCEFSENYGLAASLFTMESGSHVQCSNCTIKNNFALSGGLARAINNGYFSIVNSTITQNHAIQASIAQIFDASETSTVDSSELFNNSPITSNEYESETTSCSKLCFLSDEFKQYVENDNLHKLVESQVLFEVISGSFSVRNSSNIHSEQHPILSLMSDIEIDSSTLRNLSFSSTSIKVATSTIVLNNVTFEDIFAEANSELILGDIGSVLNLTDIIYKSSNALFLRISSSQLYANQVMIENIHTPQVLLNIEKAERVSLNNFEIINSTVTSDELVHVSRSAQVEMDGFVARNNTDKNVMSITNSHVSLLQNLNIKSSLRALEIIQTIIDRINGSTFINNGNIDSSTGGAILVQNSKVRIENSTFNHNAGLKGSAIAFECTSLELCDLSLDDVNFTNQRASQQGGAINYNYKPPVITNCTFTNNSAQYGPDIASYPVRIRMTQDIHSDMSLTNVGPGIGLDSSIKLSLLDFDNQTMVMNNDDQISIFAVDTQSSSVRGTNTVQLEKGVSEFDSIQFVSEIGSKNVKYRAVSKAIDNTKVNKLFNSSLVENQITVNFRFCKPGERIDNQNICTECSAGTYSLKWNSTFCSKCMNNAFCPGKEQIQVTSGHWRNTRNSTEIKECLKSDACKGGFDLDSTHPVECAEGYTGNLCSKCVVTKNVKYAQTGDYECSKCPNPVLNAIRVVGAALLVFAFLCFMIIINIRKTKESNLSVLFRILTNYIQIVSTSISLTANYPSSVTSFFSIVDEIGSSSETFLSFDCFIEDYEVKGPFSSNSVFKLFLMGLLPIILFTLVALIWVIIKTIGPSSVKSLERNFVISFISILFLLHPTITEQSFGLFRCVEIDEGVNKVRIDMDMDCYSSRHLKYCLMIAVPIILIWVICFPLIALILLIKYINKPGENKIKNYFLILFQGLNKSSFYWEFVNTARKISVIITFPFNTTTRLLCALIVLIVFTRLNDTLKPYKENAFNSLEISGSNAGIVILAAGLVYSQDEEVNSLNTIMMIIMIVFNCHFILEWTYQFLNLYLTQYKLLRPLSALLRILLLKKKPTPPPSEAPSHPINQPSSPRKKKSKSKYKHKKLLKKKHCKKKRIRFAHQSRRDMKSPDKLAKDPSYLKKVLEEGVIFDDLSETDRALMLNKISTRRGGKLFWPSARKNELSIEGRSSLEDGIDLYQENGFSLQKSIQAPQMFANLKEESKSHPSRDSLEIPVASSSDNPDSLIPADLILECSKESNEESSKFKTPKNPINASYA</sequence>
<dbReference type="SUPFAM" id="SSF57184">
    <property type="entry name" value="Growth factor receptor domain"/>
    <property type="match status" value="1"/>
</dbReference>
<dbReference type="SMART" id="SM00261">
    <property type="entry name" value="FU"/>
    <property type="match status" value="2"/>
</dbReference>
<feature type="compositionally biased region" description="Basic and acidic residues" evidence="1">
    <location>
        <begin position="2024"/>
        <end position="2035"/>
    </location>
</feature>
<dbReference type="InterPro" id="IPR009030">
    <property type="entry name" value="Growth_fac_rcpt_cys_sf"/>
</dbReference>
<feature type="compositionally biased region" description="Basic and acidic residues" evidence="1">
    <location>
        <begin position="1927"/>
        <end position="1937"/>
    </location>
</feature>
<dbReference type="CDD" id="cd00185">
    <property type="entry name" value="TNFRSF"/>
    <property type="match status" value="1"/>
</dbReference>
<dbReference type="SUPFAM" id="SSF51126">
    <property type="entry name" value="Pectin lyase-like"/>
    <property type="match status" value="2"/>
</dbReference>